<dbReference type="AlphaFoldDB" id="A0A1Y1WTD4"/>
<accession>A0A1Y1WTD4</accession>
<keyword evidence="1" id="KW-0175">Coiled coil</keyword>
<proteinExistence type="predicted"/>
<protein>
    <submittedName>
        <fullName evidence="2">Uncharacterized protein</fullName>
    </submittedName>
</protein>
<keyword evidence="3" id="KW-1185">Reference proteome</keyword>
<reference evidence="2 3" key="2">
    <citation type="submission" date="2016-08" db="EMBL/GenBank/DDBJ databases">
        <title>Pervasive Adenine N6-methylation of Active Genes in Fungi.</title>
        <authorList>
            <consortium name="DOE Joint Genome Institute"/>
            <person name="Mondo S.J."/>
            <person name="Dannebaum R.O."/>
            <person name="Kuo R.C."/>
            <person name="Labutti K."/>
            <person name="Haridas S."/>
            <person name="Kuo A."/>
            <person name="Salamov A."/>
            <person name="Ahrendt S.R."/>
            <person name="Lipzen A."/>
            <person name="Sullivan W."/>
            <person name="Andreopoulos W.B."/>
            <person name="Clum A."/>
            <person name="Lindquist E."/>
            <person name="Daum C."/>
            <person name="Ramamoorthy G.K."/>
            <person name="Gryganskyi A."/>
            <person name="Culley D."/>
            <person name="Magnuson J.K."/>
            <person name="James T.Y."/>
            <person name="O'Malley M.A."/>
            <person name="Stajich J.E."/>
            <person name="Spatafora J.W."/>
            <person name="Visel A."/>
            <person name="Grigoriev I.V."/>
        </authorList>
    </citation>
    <scope>NUCLEOTIDE SEQUENCE [LARGE SCALE GENOMIC DNA]</scope>
    <source>
        <strain evidence="2 3">S4</strain>
    </source>
</reference>
<evidence type="ECO:0000313" key="3">
    <source>
        <dbReference type="Proteomes" id="UP000193944"/>
    </source>
</evidence>
<dbReference type="Proteomes" id="UP000193944">
    <property type="component" value="Unassembled WGS sequence"/>
</dbReference>
<organism evidence="2 3">
    <name type="scientific">Anaeromyces robustus</name>
    <dbReference type="NCBI Taxonomy" id="1754192"/>
    <lineage>
        <taxon>Eukaryota</taxon>
        <taxon>Fungi</taxon>
        <taxon>Fungi incertae sedis</taxon>
        <taxon>Chytridiomycota</taxon>
        <taxon>Chytridiomycota incertae sedis</taxon>
        <taxon>Neocallimastigomycetes</taxon>
        <taxon>Neocallimastigales</taxon>
        <taxon>Neocallimastigaceae</taxon>
        <taxon>Anaeromyces</taxon>
    </lineage>
</organism>
<comment type="caution">
    <text evidence="2">The sequence shown here is derived from an EMBL/GenBank/DDBJ whole genome shotgun (WGS) entry which is preliminary data.</text>
</comment>
<evidence type="ECO:0000256" key="1">
    <source>
        <dbReference type="SAM" id="Coils"/>
    </source>
</evidence>
<evidence type="ECO:0000313" key="2">
    <source>
        <dbReference type="EMBL" id="ORX76558.1"/>
    </source>
</evidence>
<dbReference type="EMBL" id="MCFG01000292">
    <property type="protein sequence ID" value="ORX76558.1"/>
    <property type="molecule type" value="Genomic_DNA"/>
</dbReference>
<reference evidence="2 3" key="1">
    <citation type="submission" date="2016-08" db="EMBL/GenBank/DDBJ databases">
        <title>A Parts List for Fungal Cellulosomes Revealed by Comparative Genomics.</title>
        <authorList>
            <consortium name="DOE Joint Genome Institute"/>
            <person name="Haitjema C.H."/>
            <person name="Gilmore S.P."/>
            <person name="Henske J.K."/>
            <person name="Solomon K.V."/>
            <person name="De Groot R."/>
            <person name="Kuo A."/>
            <person name="Mondo S.J."/>
            <person name="Salamov A.A."/>
            <person name="Labutti K."/>
            <person name="Zhao Z."/>
            <person name="Chiniquy J."/>
            <person name="Barry K."/>
            <person name="Brewer H.M."/>
            <person name="Purvine S.O."/>
            <person name="Wright A.T."/>
            <person name="Boxma B."/>
            <person name="Van Alen T."/>
            <person name="Hackstein J.H."/>
            <person name="Baker S.E."/>
            <person name="Grigoriev I.V."/>
            <person name="O'Malley M.A."/>
        </authorList>
    </citation>
    <scope>NUCLEOTIDE SEQUENCE [LARGE SCALE GENOMIC DNA]</scope>
    <source>
        <strain evidence="2 3">S4</strain>
    </source>
</reference>
<sequence>MRLFKNCRKNDKISLLNDKINAFENKNGILEEKFESIKKENIDLKNKIETLEKELSNQRKIMMTIPDIDRVVVIKDSNVNRMNPKGFIAPENGWISFRATSNNNGNDRIILYVNDKEIGNFSNWTNTHVHTPFTWQLGKNDIFKATGGVWHYALFYPCKH</sequence>
<feature type="coiled-coil region" evidence="1">
    <location>
        <begin position="13"/>
        <end position="61"/>
    </location>
</feature>
<name>A0A1Y1WTD4_9FUNG</name>
<gene>
    <name evidence="2" type="ORF">BCR32DRAFT_284055</name>
</gene>